<feature type="coiled-coil region" evidence="1">
    <location>
        <begin position="196"/>
        <end position="237"/>
    </location>
</feature>
<keyword evidence="3" id="KW-0269">Exonuclease</keyword>
<reference evidence="3 4" key="1">
    <citation type="submission" date="2021-03" db="EMBL/GenBank/DDBJ databases">
        <title>Genomic Encyclopedia of Type Strains, Phase IV (KMG-IV): sequencing the most valuable type-strain genomes for metagenomic binning, comparative biology and taxonomic classification.</title>
        <authorList>
            <person name="Goeker M."/>
        </authorList>
    </citation>
    <scope>NUCLEOTIDE SEQUENCE [LARGE SCALE GENOMIC DNA]</scope>
    <source>
        <strain evidence="3 4">DSM 40526</strain>
    </source>
</reference>
<gene>
    <name evidence="3" type="ORF">J2Z77_007205</name>
</gene>
<dbReference type="EMBL" id="JAGGLQ010000023">
    <property type="protein sequence ID" value="MBP2041348.1"/>
    <property type="molecule type" value="Genomic_DNA"/>
</dbReference>
<sequence>MSLEGGKMTVETLPHCAYPECTNHPEAPTADNPAPRYCAHPDHNALGAFRTFRAKRQQRKDEKRRAAEAKKAAEAAGAPVDGTTEATMWTALEDATEGKDASGTRDGLVALISRLATDLPGYIEELAIITDSAAAEARIRTVTRAAAQRTLDAERRTALAEEAADLAIAQLDVSEHRFAQETEEIRQESAQQVADVEFVRAELERYRERVAQLEERLDKVREEADTARRLVLQAEQHQCTV</sequence>
<evidence type="ECO:0000256" key="2">
    <source>
        <dbReference type="SAM" id="MobiDB-lite"/>
    </source>
</evidence>
<evidence type="ECO:0000313" key="3">
    <source>
        <dbReference type="EMBL" id="MBP2041348.1"/>
    </source>
</evidence>
<dbReference type="RefSeq" id="WP_209468459.1">
    <property type="nucleotide sequence ID" value="NZ_JAGGLQ010000023.1"/>
</dbReference>
<evidence type="ECO:0000313" key="4">
    <source>
        <dbReference type="Proteomes" id="UP001519310"/>
    </source>
</evidence>
<comment type="caution">
    <text evidence="3">The sequence shown here is derived from an EMBL/GenBank/DDBJ whole genome shotgun (WGS) entry which is preliminary data.</text>
</comment>
<feature type="region of interest" description="Disordered" evidence="2">
    <location>
        <begin position="55"/>
        <end position="84"/>
    </location>
</feature>
<accession>A0ABS4LGV3</accession>
<dbReference type="GO" id="GO:0004527">
    <property type="term" value="F:exonuclease activity"/>
    <property type="evidence" value="ECO:0007669"/>
    <property type="project" value="UniProtKB-KW"/>
</dbReference>
<organism evidence="3 4">
    <name type="scientific">Streptomyces avidinii</name>
    <dbReference type="NCBI Taxonomy" id="1895"/>
    <lineage>
        <taxon>Bacteria</taxon>
        <taxon>Bacillati</taxon>
        <taxon>Actinomycetota</taxon>
        <taxon>Actinomycetes</taxon>
        <taxon>Kitasatosporales</taxon>
        <taxon>Streptomycetaceae</taxon>
        <taxon>Streptomyces</taxon>
    </lineage>
</organism>
<keyword evidence="3" id="KW-0540">Nuclease</keyword>
<keyword evidence="1" id="KW-0175">Coiled coil</keyword>
<dbReference type="Proteomes" id="UP001519310">
    <property type="component" value="Unassembled WGS sequence"/>
</dbReference>
<feature type="compositionally biased region" description="Basic and acidic residues" evidence="2">
    <location>
        <begin position="59"/>
        <end position="73"/>
    </location>
</feature>
<name>A0ABS4LGV3_STRAV</name>
<protein>
    <submittedName>
        <fullName evidence="3">DNA repair exonuclease SbcCD ATPase subunit</fullName>
    </submittedName>
</protein>
<keyword evidence="4" id="KW-1185">Reference proteome</keyword>
<evidence type="ECO:0000256" key="1">
    <source>
        <dbReference type="SAM" id="Coils"/>
    </source>
</evidence>
<proteinExistence type="predicted"/>
<keyword evidence="3" id="KW-0378">Hydrolase</keyword>